<comment type="caution">
    <text evidence="1">The sequence shown here is derived from an EMBL/GenBank/DDBJ whole genome shotgun (WGS) entry which is preliminary data.</text>
</comment>
<evidence type="ECO:0000313" key="1">
    <source>
        <dbReference type="EMBL" id="MDR6239927.1"/>
    </source>
</evidence>
<evidence type="ECO:0000313" key="2">
    <source>
        <dbReference type="Proteomes" id="UP001185092"/>
    </source>
</evidence>
<keyword evidence="2" id="KW-1185">Reference proteome</keyword>
<proteinExistence type="predicted"/>
<reference evidence="1" key="1">
    <citation type="submission" date="2023-07" db="EMBL/GenBank/DDBJ databases">
        <title>Genomic Encyclopedia of Type Strains, Phase IV (KMG-IV): sequencing the most valuable type-strain genomes for metagenomic binning, comparative biology and taxonomic classification.</title>
        <authorList>
            <person name="Goeker M."/>
        </authorList>
    </citation>
    <scope>NUCLEOTIDE SEQUENCE</scope>
    <source>
        <strain evidence="1">DSM 26174</strain>
    </source>
</reference>
<dbReference type="AlphaFoldDB" id="A0AAE3XMZ2"/>
<dbReference type="Proteomes" id="UP001185092">
    <property type="component" value="Unassembled WGS sequence"/>
</dbReference>
<name>A0AAE3XMZ2_9BACT</name>
<dbReference type="EMBL" id="JAVDQD010000003">
    <property type="protein sequence ID" value="MDR6239927.1"/>
    <property type="molecule type" value="Genomic_DNA"/>
</dbReference>
<organism evidence="1 2">
    <name type="scientific">Aureibacter tunicatorum</name>
    <dbReference type="NCBI Taxonomy" id="866807"/>
    <lineage>
        <taxon>Bacteria</taxon>
        <taxon>Pseudomonadati</taxon>
        <taxon>Bacteroidota</taxon>
        <taxon>Cytophagia</taxon>
        <taxon>Cytophagales</taxon>
        <taxon>Persicobacteraceae</taxon>
        <taxon>Aureibacter</taxon>
    </lineage>
</organism>
<protein>
    <submittedName>
        <fullName evidence="1">Uncharacterized protein</fullName>
    </submittedName>
</protein>
<sequence length="73" mass="8489">MRNFIIVIIFVFFTGLDIVNAQDDPIVYICGTSKIFHNVLSHNALEFQCKSEIWTMKKSEAIKSGKRQCRCKY</sequence>
<gene>
    <name evidence="1" type="ORF">HNQ88_002975</name>
</gene>
<accession>A0AAE3XMZ2</accession>